<dbReference type="InterPro" id="IPR050640">
    <property type="entry name" value="Bact_2-comp_sensor_kinase"/>
</dbReference>
<dbReference type="AlphaFoldDB" id="E2NMH3"/>
<gene>
    <name evidence="4" type="ORF">BACCELL_05518</name>
</gene>
<keyword evidence="2" id="KW-1133">Transmembrane helix</keyword>
<evidence type="ECO:0000256" key="2">
    <source>
        <dbReference type="SAM" id="Phobius"/>
    </source>
</evidence>
<dbReference type="PANTHER" id="PTHR34220">
    <property type="entry name" value="SENSOR HISTIDINE KINASE YPDA"/>
    <property type="match status" value="1"/>
</dbReference>
<dbReference type="SUPFAM" id="SSF55874">
    <property type="entry name" value="ATPase domain of HSP90 chaperone/DNA topoisomerase II/histidine kinase"/>
    <property type="match status" value="1"/>
</dbReference>
<feature type="transmembrane region" description="Helical" evidence="2">
    <location>
        <begin position="21"/>
        <end position="42"/>
    </location>
</feature>
<keyword evidence="2" id="KW-0472">Membrane</keyword>
<keyword evidence="4" id="KW-0418">Kinase</keyword>
<dbReference type="Gene3D" id="3.30.565.10">
    <property type="entry name" value="Histidine kinase-like ATPase, C-terminal domain"/>
    <property type="match status" value="1"/>
</dbReference>
<keyword evidence="2" id="KW-0812">Transmembrane</keyword>
<dbReference type="EMBL" id="ACCH01000454">
    <property type="protein sequence ID" value="EEF86891.1"/>
    <property type="molecule type" value="Genomic_DNA"/>
</dbReference>
<feature type="transmembrane region" description="Helical" evidence="2">
    <location>
        <begin position="92"/>
        <end position="110"/>
    </location>
</feature>
<reference evidence="4 5" key="2">
    <citation type="submission" date="2009-01" db="EMBL/GenBank/DDBJ databases">
        <title>Draft genome sequence of Bacteroides cellulosilyticus (DSM 14838).</title>
        <authorList>
            <person name="Sudarsanam P."/>
            <person name="Ley R."/>
            <person name="Guruge J."/>
            <person name="Turnbaugh P.J."/>
            <person name="Mahowald M."/>
            <person name="Liep D."/>
            <person name="Gordon J."/>
        </authorList>
    </citation>
    <scope>NUCLEOTIDE SEQUENCE [LARGE SCALE GENOMIC DNA]</scope>
    <source>
        <strain evidence="4 5">DSM 14838</strain>
    </source>
</reference>
<feature type="domain" description="Signal transduction histidine kinase internal region" evidence="3">
    <location>
        <begin position="228"/>
        <end position="305"/>
    </location>
</feature>
<reference evidence="4 5" key="1">
    <citation type="submission" date="2008-12" db="EMBL/GenBank/DDBJ databases">
        <authorList>
            <person name="Fulton L."/>
            <person name="Clifton S."/>
            <person name="Fulton B."/>
            <person name="Xu J."/>
            <person name="Minx P."/>
            <person name="Pepin K.H."/>
            <person name="Johnson M."/>
            <person name="Bhonagiri V."/>
            <person name="Nash W.E."/>
            <person name="Mardis E.R."/>
            <person name="Wilson R.K."/>
        </authorList>
    </citation>
    <scope>NUCLEOTIDE SEQUENCE [LARGE SCALE GENOMIC DNA]</scope>
    <source>
        <strain evidence="4 5">DSM 14838</strain>
    </source>
</reference>
<organism evidence="4 5">
    <name type="scientific">Bacteroides cellulosilyticus DSM 14838</name>
    <dbReference type="NCBI Taxonomy" id="537012"/>
    <lineage>
        <taxon>Bacteria</taxon>
        <taxon>Pseudomonadati</taxon>
        <taxon>Bacteroidota</taxon>
        <taxon>Bacteroidia</taxon>
        <taxon>Bacteroidales</taxon>
        <taxon>Bacteroidaceae</taxon>
        <taxon>Bacteroides</taxon>
    </lineage>
</organism>
<dbReference type="InterPro" id="IPR010559">
    <property type="entry name" value="Sig_transdc_His_kin_internal"/>
</dbReference>
<dbReference type="Pfam" id="PF06580">
    <property type="entry name" value="His_kinase"/>
    <property type="match status" value="1"/>
</dbReference>
<comment type="caution">
    <text evidence="4">The sequence shown here is derived from an EMBL/GenBank/DDBJ whole genome shotgun (WGS) entry which is preliminary data.</text>
</comment>
<dbReference type="Proteomes" id="UP000003711">
    <property type="component" value="Unassembled WGS sequence"/>
</dbReference>
<feature type="transmembrane region" description="Helical" evidence="2">
    <location>
        <begin position="187"/>
        <end position="208"/>
    </location>
</feature>
<name>E2NMH3_9BACE</name>
<feature type="region of interest" description="Disordered" evidence="1">
    <location>
        <begin position="121"/>
        <end position="169"/>
    </location>
</feature>
<feature type="transmembrane region" description="Helical" evidence="2">
    <location>
        <begin position="62"/>
        <end position="80"/>
    </location>
</feature>
<keyword evidence="4" id="KW-0808">Transferase</keyword>
<dbReference type="GO" id="GO:0000155">
    <property type="term" value="F:phosphorelay sensor kinase activity"/>
    <property type="evidence" value="ECO:0007669"/>
    <property type="project" value="InterPro"/>
</dbReference>
<dbReference type="GO" id="GO:0016020">
    <property type="term" value="C:membrane"/>
    <property type="evidence" value="ECO:0007669"/>
    <property type="project" value="InterPro"/>
</dbReference>
<evidence type="ECO:0000259" key="3">
    <source>
        <dbReference type="Pfam" id="PF06580"/>
    </source>
</evidence>
<protein>
    <submittedName>
        <fullName evidence="4">Histidine kinase</fullName>
    </submittedName>
</protein>
<evidence type="ECO:0000313" key="4">
    <source>
        <dbReference type="EMBL" id="EEF86891.1"/>
    </source>
</evidence>
<evidence type="ECO:0000256" key="1">
    <source>
        <dbReference type="SAM" id="MobiDB-lite"/>
    </source>
</evidence>
<evidence type="ECO:0000313" key="5">
    <source>
        <dbReference type="Proteomes" id="UP000003711"/>
    </source>
</evidence>
<accession>E2NMH3</accession>
<feature type="compositionally biased region" description="Basic and acidic residues" evidence="1">
    <location>
        <begin position="159"/>
        <end position="168"/>
    </location>
</feature>
<sequence length="413" mass="48273">MTSLKRKQTMKKVFARATYKRYLPEMMIYIAVWLIVLMVPVVSNFFELLSGKVEVMRWKGVFILWLNVLPFFFLFLLNNRVLAPFLFLKQKVVVYVVVAILLSTFTFWVVDMVSPSRPVMKRQQIEQRMRDRGKEGPGPREHDAPGKPSGPDIPSVRGGRPDPRHSDFPRPPFEEMPFFVPLFRGPFLGRMLIALLMFSFNIAVKLFFKSVRDQEAMKELEHNNLQTELDYLKYQINPHFFMNTLNNIHALVDIDTEKAKQTIVELSRLMRYVLYESNNRLISLSKELQFLNHYIELMRIRYTDKVRIDVSFPTDTGEVQVPPLLFVSFVENAFKHGVSYQHASFVSVCLQVVGEEIHFVCSNSNYYRSEDQHHGIGLDNIRKRLRLLFGERYKLSIDDTADCFDVQLLVPVS</sequence>
<feature type="compositionally biased region" description="Basic and acidic residues" evidence="1">
    <location>
        <begin position="123"/>
        <end position="145"/>
    </location>
</feature>
<dbReference type="InterPro" id="IPR036890">
    <property type="entry name" value="HATPase_C_sf"/>
</dbReference>
<proteinExistence type="predicted"/>
<dbReference type="PANTHER" id="PTHR34220:SF7">
    <property type="entry name" value="SENSOR HISTIDINE KINASE YPDA"/>
    <property type="match status" value="1"/>
</dbReference>
<dbReference type="HOGENOM" id="CLU_020473_1_0_10"/>